<reference evidence="1 2" key="1">
    <citation type="submission" date="2023-07" db="EMBL/GenBank/DDBJ databases">
        <title>Genomic Encyclopedia of Type Strains, Phase IV (KMG-IV): sequencing the most valuable type-strain genomes for metagenomic binning, comparative biology and taxonomic classification.</title>
        <authorList>
            <person name="Goeker M."/>
        </authorList>
    </citation>
    <scope>NUCLEOTIDE SEQUENCE [LARGE SCALE GENOMIC DNA]</scope>
    <source>
        <strain evidence="1 2">DSM 16419</strain>
    </source>
</reference>
<dbReference type="Gene3D" id="3.40.50.1820">
    <property type="entry name" value="alpha/beta hydrolase"/>
    <property type="match status" value="1"/>
</dbReference>
<dbReference type="Pfam" id="PF06821">
    <property type="entry name" value="Ser_hydrolase"/>
    <property type="match status" value="1"/>
</dbReference>
<gene>
    <name evidence="1" type="ORF">QOZ98_001526</name>
</gene>
<dbReference type="SUPFAM" id="SSF53474">
    <property type="entry name" value="alpha/beta-Hydrolases"/>
    <property type="match status" value="1"/>
</dbReference>
<dbReference type="InterPro" id="IPR010662">
    <property type="entry name" value="RBBP9/YdeN"/>
</dbReference>
<keyword evidence="2" id="KW-1185">Reference proteome</keyword>
<dbReference type="RefSeq" id="WP_308786860.1">
    <property type="nucleotide sequence ID" value="NZ_JAUSWB010000003.1"/>
</dbReference>
<keyword evidence="1" id="KW-0378">Hydrolase</keyword>
<comment type="caution">
    <text evidence="1">The sequence shown here is derived from an EMBL/GenBank/DDBJ whole genome shotgun (WGS) entry which is preliminary data.</text>
</comment>
<sequence>MKQVLFIHSAGPQGEQEGSTGLLRYLKDELGSTFQVIAPKMPDPEDPQYARWKQKLKEEIASLEDGSVLVGHSIGGSALFKFLSEEELGKSFAKLITIAAPLWGINADWEIENFTLAEDFISRSSLLPNVVLFHSIGDDIVPFNHMEKYMENIPKATVRQLPGSDHVFQDGLEELVEEIRKV</sequence>
<organism evidence="1 2">
    <name type="scientific">Planomicrobium stackebrandtii</name>
    <dbReference type="NCBI Taxonomy" id="253160"/>
    <lineage>
        <taxon>Bacteria</taxon>
        <taxon>Bacillati</taxon>
        <taxon>Bacillota</taxon>
        <taxon>Bacilli</taxon>
        <taxon>Bacillales</taxon>
        <taxon>Caryophanaceae</taxon>
        <taxon>Planomicrobium</taxon>
    </lineage>
</organism>
<dbReference type="PANTHER" id="PTHR15394:SF3">
    <property type="entry name" value="SERINE HYDROLASE RBBP9"/>
    <property type="match status" value="1"/>
</dbReference>
<dbReference type="EMBL" id="JAUSWB010000003">
    <property type="protein sequence ID" value="MDQ0428700.1"/>
    <property type="molecule type" value="Genomic_DNA"/>
</dbReference>
<dbReference type="GO" id="GO:0016787">
    <property type="term" value="F:hydrolase activity"/>
    <property type="evidence" value="ECO:0007669"/>
    <property type="project" value="UniProtKB-KW"/>
</dbReference>
<proteinExistence type="predicted"/>
<dbReference type="PANTHER" id="PTHR15394">
    <property type="entry name" value="SERINE HYDROLASE RBBP9"/>
    <property type="match status" value="1"/>
</dbReference>
<evidence type="ECO:0000313" key="2">
    <source>
        <dbReference type="Proteomes" id="UP001241988"/>
    </source>
</evidence>
<accession>A0ABU0GTL7</accession>
<protein>
    <submittedName>
        <fullName evidence="1">Alpha/beta hydrolase family esterase</fullName>
    </submittedName>
</protein>
<name>A0ABU0GTL7_9BACL</name>
<dbReference type="Proteomes" id="UP001241988">
    <property type="component" value="Unassembled WGS sequence"/>
</dbReference>
<dbReference type="InterPro" id="IPR029058">
    <property type="entry name" value="AB_hydrolase_fold"/>
</dbReference>
<evidence type="ECO:0000313" key="1">
    <source>
        <dbReference type="EMBL" id="MDQ0428700.1"/>
    </source>
</evidence>